<keyword evidence="2" id="KW-1185">Reference proteome</keyword>
<proteinExistence type="predicted"/>
<organism evidence="1 2">
    <name type="scientific">Escallonia herrerae</name>
    <dbReference type="NCBI Taxonomy" id="1293975"/>
    <lineage>
        <taxon>Eukaryota</taxon>
        <taxon>Viridiplantae</taxon>
        <taxon>Streptophyta</taxon>
        <taxon>Embryophyta</taxon>
        <taxon>Tracheophyta</taxon>
        <taxon>Spermatophyta</taxon>
        <taxon>Magnoliopsida</taxon>
        <taxon>eudicotyledons</taxon>
        <taxon>Gunneridae</taxon>
        <taxon>Pentapetalae</taxon>
        <taxon>asterids</taxon>
        <taxon>campanulids</taxon>
        <taxon>Escalloniales</taxon>
        <taxon>Escalloniaceae</taxon>
        <taxon>Escallonia</taxon>
    </lineage>
</organism>
<dbReference type="GO" id="GO:0015936">
    <property type="term" value="P:coenzyme A metabolic process"/>
    <property type="evidence" value="ECO:0007669"/>
    <property type="project" value="InterPro"/>
</dbReference>
<dbReference type="GO" id="GO:0004420">
    <property type="term" value="F:hydroxymethylglutaryl-CoA reductase (NADPH) activity"/>
    <property type="evidence" value="ECO:0007669"/>
    <property type="project" value="InterPro"/>
</dbReference>
<dbReference type="InterPro" id="IPR002202">
    <property type="entry name" value="HMG_CoA_Rdtase"/>
</dbReference>
<accession>A0AA88X891</accession>
<dbReference type="AlphaFoldDB" id="A0AA88X891"/>
<dbReference type="InterPro" id="IPR023074">
    <property type="entry name" value="HMG_CoA_Rdtase_cat_sf"/>
</dbReference>
<name>A0AA88X891_9ASTE</name>
<gene>
    <name evidence="1" type="ORF">RJ639_032107</name>
</gene>
<dbReference type="GO" id="GO:0005789">
    <property type="term" value="C:endoplasmic reticulum membrane"/>
    <property type="evidence" value="ECO:0007669"/>
    <property type="project" value="TreeGrafter"/>
</dbReference>
<dbReference type="PROSITE" id="PS50065">
    <property type="entry name" value="HMG_COA_REDUCTASE_4"/>
    <property type="match status" value="1"/>
</dbReference>
<dbReference type="PANTHER" id="PTHR10572">
    <property type="entry name" value="3-HYDROXY-3-METHYLGLUTARYL-COENZYME A REDUCTASE"/>
    <property type="match status" value="1"/>
</dbReference>
<dbReference type="Pfam" id="PF00368">
    <property type="entry name" value="HMG-CoA_red"/>
    <property type="match status" value="1"/>
</dbReference>
<dbReference type="Gene3D" id="3.90.770.10">
    <property type="entry name" value="3-hydroxy-3-methylglutaryl-coenzyme A Reductase, Chain A, domain 2"/>
    <property type="match status" value="1"/>
</dbReference>
<dbReference type="EMBL" id="JAVXUP010000125">
    <property type="protein sequence ID" value="KAK3037345.1"/>
    <property type="molecule type" value="Genomic_DNA"/>
</dbReference>
<protein>
    <recommendedName>
        <fullName evidence="3">Hydroxymethylglutaryl-CoA reductase (NADPH)</fullName>
    </recommendedName>
</protein>
<dbReference type="PANTHER" id="PTHR10572:SF24">
    <property type="entry name" value="3-HYDROXY-3-METHYLGLUTARYL-COENZYME A REDUCTASE"/>
    <property type="match status" value="1"/>
</dbReference>
<evidence type="ECO:0008006" key="3">
    <source>
        <dbReference type="Google" id="ProtNLM"/>
    </source>
</evidence>
<reference evidence="1" key="1">
    <citation type="submission" date="2022-12" db="EMBL/GenBank/DDBJ databases">
        <title>Draft genome assemblies for two species of Escallonia (Escalloniales).</title>
        <authorList>
            <person name="Chanderbali A."/>
            <person name="Dervinis C."/>
            <person name="Anghel I."/>
            <person name="Soltis D."/>
            <person name="Soltis P."/>
            <person name="Zapata F."/>
        </authorList>
    </citation>
    <scope>NUCLEOTIDE SEQUENCE</scope>
    <source>
        <strain evidence="1">UCBG64.0493</strain>
        <tissue evidence="1">Leaf</tissue>
    </source>
</reference>
<dbReference type="GO" id="GO:0016126">
    <property type="term" value="P:sterol biosynthetic process"/>
    <property type="evidence" value="ECO:0007669"/>
    <property type="project" value="TreeGrafter"/>
</dbReference>
<dbReference type="SUPFAM" id="SSF56542">
    <property type="entry name" value="Substrate-binding domain of HMG-CoA reductase"/>
    <property type="match status" value="1"/>
</dbReference>
<evidence type="ECO:0000313" key="2">
    <source>
        <dbReference type="Proteomes" id="UP001188597"/>
    </source>
</evidence>
<evidence type="ECO:0000313" key="1">
    <source>
        <dbReference type="EMBL" id="KAK3037345.1"/>
    </source>
</evidence>
<sequence length="109" mass="11774">MEKATRIIDPVCFGNNAARCPLVTSRSLWASPGPLFLEGKEYSVPMATIEGCLLASTNSGCKATYASGGATSILLKDGMTRTLVVRFGTVRSAANLKFFLNLYDWDGCW</sequence>
<dbReference type="Proteomes" id="UP001188597">
    <property type="component" value="Unassembled WGS sequence"/>
</dbReference>
<dbReference type="InterPro" id="IPR009029">
    <property type="entry name" value="HMG_CoA_Rdtase_sub-bd_dom_sf"/>
</dbReference>
<dbReference type="GO" id="GO:0008299">
    <property type="term" value="P:isoprenoid biosynthetic process"/>
    <property type="evidence" value="ECO:0007669"/>
    <property type="project" value="TreeGrafter"/>
</dbReference>
<comment type="caution">
    <text evidence="1">The sequence shown here is derived from an EMBL/GenBank/DDBJ whole genome shotgun (WGS) entry which is preliminary data.</text>
</comment>
<dbReference type="GO" id="GO:0005778">
    <property type="term" value="C:peroxisomal membrane"/>
    <property type="evidence" value="ECO:0007669"/>
    <property type="project" value="TreeGrafter"/>
</dbReference>